<dbReference type="InterPro" id="IPR027417">
    <property type="entry name" value="P-loop_NTPase"/>
</dbReference>
<dbReference type="GO" id="GO:0003697">
    <property type="term" value="F:single-stranded DNA binding"/>
    <property type="evidence" value="ECO:0007669"/>
    <property type="project" value="TreeGrafter"/>
</dbReference>
<evidence type="ECO:0000256" key="9">
    <source>
        <dbReference type="ARBA" id="ARBA00023172"/>
    </source>
</evidence>
<evidence type="ECO:0000256" key="6">
    <source>
        <dbReference type="ARBA" id="ARBA00022763"/>
    </source>
</evidence>
<evidence type="ECO:0000256" key="10">
    <source>
        <dbReference type="ARBA" id="ARBA00023204"/>
    </source>
</evidence>
<feature type="coiled-coil region" evidence="12">
    <location>
        <begin position="707"/>
        <end position="762"/>
    </location>
</feature>
<evidence type="ECO:0000256" key="13">
    <source>
        <dbReference type="SAM" id="MobiDB-lite"/>
    </source>
</evidence>
<evidence type="ECO:0000256" key="8">
    <source>
        <dbReference type="ARBA" id="ARBA00023054"/>
    </source>
</evidence>
<keyword evidence="15" id="KW-1185">Reference proteome</keyword>
<sequence>MAERKGEKFPPSAARGQQRARAGPERDSNKGRQRVSAGSYASQSISGEIGIIESIQLENFMCYAVLGPLKFGANINLVVGCRSKSALLSAIVICFGGKSLGICLRDFVKEGAASANISITLRNRGDYAFKPDRYGESITVQQCISMDIDPCYQLKDQAGNVVSCEEEELADILDHFQIRVDNPVAILQKEISSQLLQIRDDSGRYQLFLKATKLEQMKKEYSELMDKKVRYQEELDQGKEELEKLKSQSKMLENHFENMVALTEKLEVLQHEMAWAIVSEGERDLVEMTNNVSVGSQLTVTLNQELEASKAKFVEAEKKQRTICENIQKLNADAAALEPRLAEAKEKAERSDRAHIQAEAFCNFSQNEMNRLESVAEKLQNQIEDLKKSQKLAELDKLSKVSMLKEQLKSLREQGESFFRDIKHVHQIVEKGDEEHYRCKKEEASIQQMLNEDQTLLDQLKEYKSEPLKRYGPQVPALVEAIEDAYMEGLFHFKPLGPLGTCIRLRDPEFALAVECCLRGLLHAFFCDNQEDEQVLQELMKKFYPSGFSRPQIIIAAFECELYDVRERAAYHPEFPTVLTTLEISRAVVANTLIDMRRVESVLLVKSSALAHTVMRGQGPPKNCSRILTASGDEVYEGCYSSCEESRPTYLGDVEIELSNLEKGIENKKAQLAAYQQHMCSLERDIKKNRETVEIRYHYLKETRFKEINITSEMKDLENENENQSTELSFLEKEAQETKEKIKEAEKKLKTRKEEMENLEQLRIVDNQRYDEVKLKCNEVSNLAHSLRGEQNQAALEVDTQRKSVLHCESRLREHLNSLQERKEEVAMKKRELQREVALAKYICPERIDVTRTASFLDNEIDVLKQTVQSENYIYGSQEEIKRQLQQAKERCVELAEELKDLKKVLTTLDEKSTHRFVMYKKHRRSLSLQCKLYFQNLLSQSSFWGEICFDHENETLSLSVQTAEENTAAFSGMEVISGDIHSFSNFLFMTSLWSITESPFRCLDSFDTYMNSDHTKIAMDMILKIAHSQQHSQFILIIPEYMSSLPSSSLIEILQISDPEGCDEAMPLQSDSSEEEKD</sequence>
<protein>
    <recommendedName>
        <fullName evidence="16">Structural maintenance of chromosomes 6</fullName>
    </recommendedName>
</protein>
<keyword evidence="11" id="KW-0539">Nucleus</keyword>
<dbReference type="GO" id="GO:0000724">
    <property type="term" value="P:double-strand break repair via homologous recombination"/>
    <property type="evidence" value="ECO:0007669"/>
    <property type="project" value="TreeGrafter"/>
</dbReference>
<dbReference type="GO" id="GO:0035861">
    <property type="term" value="C:site of double-strand break"/>
    <property type="evidence" value="ECO:0007669"/>
    <property type="project" value="TreeGrafter"/>
</dbReference>
<evidence type="ECO:0000256" key="3">
    <source>
        <dbReference type="ARBA" id="ARBA00006793"/>
    </source>
</evidence>
<keyword evidence="9" id="KW-0233">DNA recombination</keyword>
<feature type="coiled-coil region" evidence="12">
    <location>
        <begin position="878"/>
        <end position="912"/>
    </location>
</feature>
<evidence type="ECO:0000256" key="7">
    <source>
        <dbReference type="ARBA" id="ARBA00022840"/>
    </source>
</evidence>
<reference evidence="15" key="1">
    <citation type="submission" date="2018-12" db="EMBL/GenBank/DDBJ databases">
        <authorList>
            <person name="Yazar S."/>
        </authorList>
    </citation>
    <scope>NUCLEOTIDE SEQUENCE [LARGE SCALE GENOMIC DNA]</scope>
</reference>
<dbReference type="SUPFAM" id="SSF52540">
    <property type="entry name" value="P-loop containing nucleoside triphosphate hydrolases"/>
    <property type="match status" value="1"/>
</dbReference>
<dbReference type="GO" id="GO:0003684">
    <property type="term" value="F:damaged DNA binding"/>
    <property type="evidence" value="ECO:0007669"/>
    <property type="project" value="TreeGrafter"/>
</dbReference>
<keyword evidence="5" id="KW-0547">Nucleotide-binding</keyword>
<keyword evidence="10" id="KW-0234">DNA repair</keyword>
<evidence type="ECO:0000256" key="5">
    <source>
        <dbReference type="ARBA" id="ARBA00022741"/>
    </source>
</evidence>
<dbReference type="STRING" id="29139.ENSVURP00010019779"/>
<feature type="coiled-coil region" evidence="12">
    <location>
        <begin position="651"/>
        <end position="678"/>
    </location>
</feature>
<dbReference type="AlphaFoldDB" id="A0A4X2L4U0"/>
<dbReference type="PANTHER" id="PTHR19306">
    <property type="entry name" value="STRUCTURAL MAINTENANCE OF CHROMOSOMES 5,6 SMC5, SMC6"/>
    <property type="match status" value="1"/>
</dbReference>
<dbReference type="GO" id="GO:0030915">
    <property type="term" value="C:Smc5-Smc6 complex"/>
    <property type="evidence" value="ECO:0007669"/>
    <property type="project" value="TreeGrafter"/>
</dbReference>
<keyword evidence="7" id="KW-0067">ATP-binding</keyword>
<comment type="subcellular location">
    <subcellularLocation>
        <location evidence="2">Chromosome</location>
    </subcellularLocation>
    <subcellularLocation>
        <location evidence="1">Nucleus</location>
    </subcellularLocation>
</comment>
<feature type="region of interest" description="Disordered" evidence="13">
    <location>
        <begin position="1"/>
        <end position="39"/>
    </location>
</feature>
<dbReference type="OMA" id="FMCHRSL"/>
<keyword evidence="4" id="KW-0158">Chromosome</keyword>
<dbReference type="Ensembl" id="ENSVURT00010022512.1">
    <property type="protein sequence ID" value="ENSVURP00010019779.1"/>
    <property type="gene ID" value="ENSVURG00010015101.1"/>
</dbReference>
<name>A0A4X2L4U0_VOMUR</name>
<evidence type="ECO:0000313" key="14">
    <source>
        <dbReference type="Ensembl" id="ENSVURP00010019779.1"/>
    </source>
</evidence>
<reference evidence="14" key="3">
    <citation type="submission" date="2025-09" db="UniProtKB">
        <authorList>
            <consortium name="Ensembl"/>
        </authorList>
    </citation>
    <scope>IDENTIFICATION</scope>
</reference>
<feature type="coiled-coil region" evidence="12">
    <location>
        <begin position="809"/>
        <end position="836"/>
    </location>
</feature>
<dbReference type="PANTHER" id="PTHR19306:SF6">
    <property type="entry name" value="STRUCTURAL MAINTENANCE OF CHROMOSOMES PROTEIN 6"/>
    <property type="match status" value="1"/>
</dbReference>
<evidence type="ECO:0000256" key="11">
    <source>
        <dbReference type="ARBA" id="ARBA00023242"/>
    </source>
</evidence>
<evidence type="ECO:0000313" key="15">
    <source>
        <dbReference type="Proteomes" id="UP000314987"/>
    </source>
</evidence>
<dbReference type="GO" id="GO:0005524">
    <property type="term" value="F:ATP binding"/>
    <property type="evidence" value="ECO:0007669"/>
    <property type="project" value="UniProtKB-KW"/>
</dbReference>
<dbReference type="Gene3D" id="3.40.50.300">
    <property type="entry name" value="P-loop containing nucleotide triphosphate hydrolases"/>
    <property type="match status" value="2"/>
</dbReference>
<dbReference type="Proteomes" id="UP000314987">
    <property type="component" value="Unassembled WGS sequence"/>
</dbReference>
<dbReference type="GO" id="GO:0005634">
    <property type="term" value="C:nucleus"/>
    <property type="evidence" value="ECO:0007669"/>
    <property type="project" value="UniProtKB-SubCell"/>
</dbReference>
<keyword evidence="8 12" id="KW-0175">Coiled coil</keyword>
<accession>A0A4X2L4U0</accession>
<keyword evidence="6" id="KW-0227">DNA damage</keyword>
<evidence type="ECO:0000256" key="1">
    <source>
        <dbReference type="ARBA" id="ARBA00004123"/>
    </source>
</evidence>
<feature type="coiled-coil region" evidence="12">
    <location>
        <begin position="327"/>
        <end position="396"/>
    </location>
</feature>
<evidence type="ECO:0000256" key="4">
    <source>
        <dbReference type="ARBA" id="ARBA00022454"/>
    </source>
</evidence>
<proteinExistence type="inferred from homology"/>
<dbReference type="GeneTree" id="ENSGT00550000074816"/>
<evidence type="ECO:0000256" key="12">
    <source>
        <dbReference type="SAM" id="Coils"/>
    </source>
</evidence>
<reference evidence="14" key="2">
    <citation type="submission" date="2025-08" db="UniProtKB">
        <authorList>
            <consortium name="Ensembl"/>
        </authorList>
    </citation>
    <scope>IDENTIFICATION</scope>
</reference>
<organism evidence="14 15">
    <name type="scientific">Vombatus ursinus</name>
    <name type="common">Common wombat</name>
    <dbReference type="NCBI Taxonomy" id="29139"/>
    <lineage>
        <taxon>Eukaryota</taxon>
        <taxon>Metazoa</taxon>
        <taxon>Chordata</taxon>
        <taxon>Craniata</taxon>
        <taxon>Vertebrata</taxon>
        <taxon>Euteleostomi</taxon>
        <taxon>Mammalia</taxon>
        <taxon>Metatheria</taxon>
        <taxon>Diprotodontia</taxon>
        <taxon>Vombatidae</taxon>
        <taxon>Vombatus</taxon>
    </lineage>
</organism>
<feature type="coiled-coil region" evidence="12">
    <location>
        <begin position="214"/>
        <end position="272"/>
    </location>
</feature>
<evidence type="ECO:0008006" key="16">
    <source>
        <dbReference type="Google" id="ProtNLM"/>
    </source>
</evidence>
<evidence type="ECO:0000256" key="2">
    <source>
        <dbReference type="ARBA" id="ARBA00004286"/>
    </source>
</evidence>
<comment type="similarity">
    <text evidence="3">Belongs to the SMC family. SMC6 subfamily.</text>
</comment>